<dbReference type="Proteomes" id="UP000616499">
    <property type="component" value="Unassembled WGS sequence"/>
</dbReference>
<protein>
    <recommendedName>
        <fullName evidence="3">F-box domain-containing protein</fullName>
    </recommendedName>
</protein>
<reference evidence="2" key="1">
    <citation type="journal article" date="2019" name="Int. J. Syst. Evol. Microbiol.">
        <title>The Global Catalogue of Microorganisms (GCM) 10K type strain sequencing project: providing services to taxonomists for standard genome sequencing and annotation.</title>
        <authorList>
            <consortium name="The Broad Institute Genomics Platform"/>
            <consortium name="The Broad Institute Genome Sequencing Center for Infectious Disease"/>
            <person name="Wu L."/>
            <person name="Ma J."/>
        </authorList>
    </citation>
    <scope>NUCLEOTIDE SEQUENCE [LARGE SCALE GENOMIC DNA]</scope>
    <source>
        <strain evidence="2">JCM 13501</strain>
    </source>
</reference>
<comment type="caution">
    <text evidence="1">The sequence shown here is derived from an EMBL/GenBank/DDBJ whole genome shotgun (WGS) entry which is preliminary data.</text>
</comment>
<evidence type="ECO:0000313" key="1">
    <source>
        <dbReference type="EMBL" id="GGM32152.1"/>
    </source>
</evidence>
<sequence>MQRNQDVLVIKAKLNERSEYDVLSVGLRRASETPVSMTLPRPSTVVASTARHPSALLGLPNELLMHIAGSTGKQSEGINLSWRRVSKHMKVIADDQMSSRQRFLTEYAQTLSASGYGRTSVQDLLDLNPTQQSFALTNGPTLRATAGYNGFTINDLAEYIPAVQNFALTHGPTLHATAGYNGYDINGLANLLPAYQQFALANGAALHARSGYDGESINFLATFTPAQQNFVLTNGPRLHADGYDSSDINMMAMRRD</sequence>
<keyword evidence="2" id="KW-1185">Reference proteome</keyword>
<proteinExistence type="predicted"/>
<name>A0ABQ2H523_9PSED</name>
<gene>
    <name evidence="1" type="ORF">GCM10009425_48380</name>
</gene>
<dbReference type="EMBL" id="BMNW01000032">
    <property type="protein sequence ID" value="GGM32152.1"/>
    <property type="molecule type" value="Genomic_DNA"/>
</dbReference>
<evidence type="ECO:0008006" key="3">
    <source>
        <dbReference type="Google" id="ProtNLM"/>
    </source>
</evidence>
<accession>A0ABQ2H523</accession>
<evidence type="ECO:0000313" key="2">
    <source>
        <dbReference type="Proteomes" id="UP000616499"/>
    </source>
</evidence>
<dbReference type="RefSeq" id="WP_229685492.1">
    <property type="nucleotide sequence ID" value="NZ_BMNW01000032.1"/>
</dbReference>
<organism evidence="1 2">
    <name type="scientific">Pseudomonas asuensis</name>
    <dbReference type="NCBI Taxonomy" id="1825787"/>
    <lineage>
        <taxon>Bacteria</taxon>
        <taxon>Pseudomonadati</taxon>
        <taxon>Pseudomonadota</taxon>
        <taxon>Gammaproteobacteria</taxon>
        <taxon>Pseudomonadales</taxon>
        <taxon>Pseudomonadaceae</taxon>
        <taxon>Pseudomonas</taxon>
    </lineage>
</organism>